<gene>
    <name evidence="4" type="ORF">ETQ85_10770</name>
</gene>
<dbReference type="SUPFAM" id="SSF53756">
    <property type="entry name" value="UDP-Glycosyltransferase/glycogen phosphorylase"/>
    <property type="match status" value="1"/>
</dbReference>
<evidence type="ECO:0000313" key="5">
    <source>
        <dbReference type="Proteomes" id="UP000389128"/>
    </source>
</evidence>
<dbReference type="Gene3D" id="3.40.50.2000">
    <property type="entry name" value="Glycogen Phosphorylase B"/>
    <property type="match status" value="2"/>
</dbReference>
<dbReference type="RefSeq" id="WP_148579224.1">
    <property type="nucleotide sequence ID" value="NZ_SDKK01000009.1"/>
</dbReference>
<dbReference type="GO" id="GO:0016757">
    <property type="term" value="F:glycosyltransferase activity"/>
    <property type="evidence" value="ECO:0007669"/>
    <property type="project" value="UniProtKB-KW"/>
</dbReference>
<keyword evidence="5" id="KW-1185">Reference proteome</keyword>
<evidence type="ECO:0000259" key="3">
    <source>
        <dbReference type="Pfam" id="PF00534"/>
    </source>
</evidence>
<feature type="non-terminal residue" evidence="4">
    <location>
        <position position="1"/>
    </location>
</feature>
<dbReference type="PANTHER" id="PTHR12526">
    <property type="entry name" value="GLYCOSYLTRANSFERASE"/>
    <property type="match status" value="1"/>
</dbReference>
<evidence type="ECO:0000256" key="2">
    <source>
        <dbReference type="ARBA" id="ARBA00022679"/>
    </source>
</evidence>
<feature type="domain" description="Glycosyl transferase family 1" evidence="3">
    <location>
        <begin position="2"/>
        <end position="82"/>
    </location>
</feature>
<accession>A0A6C2CY29</accession>
<dbReference type="EMBL" id="SDKK01000009">
    <property type="protein sequence ID" value="TYC58523.1"/>
    <property type="molecule type" value="Genomic_DNA"/>
</dbReference>
<keyword evidence="2 4" id="KW-0808">Transferase</keyword>
<dbReference type="InterPro" id="IPR001296">
    <property type="entry name" value="Glyco_trans_1"/>
</dbReference>
<protein>
    <submittedName>
        <fullName evidence="4">Glycosyltransferase</fullName>
    </submittedName>
</protein>
<reference evidence="4 5" key="1">
    <citation type="submission" date="2019-01" db="EMBL/GenBank/DDBJ databases">
        <title>Zoogloea oleivorans genome sequencing and assembly.</title>
        <authorList>
            <person name="Tancsics A."/>
            <person name="Farkas M."/>
            <person name="Kriszt B."/>
            <person name="Maroti G."/>
            <person name="Horvath B."/>
        </authorList>
    </citation>
    <scope>NUCLEOTIDE SEQUENCE [LARGE SCALE GENOMIC DNA]</scope>
    <source>
        <strain evidence="4 5">Buc</strain>
    </source>
</reference>
<dbReference type="Proteomes" id="UP000389128">
    <property type="component" value="Unassembled WGS sequence"/>
</dbReference>
<keyword evidence="1" id="KW-0328">Glycosyltransferase</keyword>
<organism evidence="4 5">
    <name type="scientific">Zoogloea oleivorans</name>
    <dbReference type="NCBI Taxonomy" id="1552750"/>
    <lineage>
        <taxon>Bacteria</taxon>
        <taxon>Pseudomonadati</taxon>
        <taxon>Pseudomonadota</taxon>
        <taxon>Betaproteobacteria</taxon>
        <taxon>Rhodocyclales</taxon>
        <taxon>Zoogloeaceae</taxon>
        <taxon>Zoogloea</taxon>
    </lineage>
</organism>
<dbReference type="AlphaFoldDB" id="A0A6C2CY29"/>
<evidence type="ECO:0000256" key="1">
    <source>
        <dbReference type="ARBA" id="ARBA00022676"/>
    </source>
</evidence>
<proteinExistence type="predicted"/>
<evidence type="ECO:0000313" key="4">
    <source>
        <dbReference type="EMBL" id="TYC58523.1"/>
    </source>
</evidence>
<dbReference type="PANTHER" id="PTHR12526:SF510">
    <property type="entry name" value="D-INOSITOL 3-PHOSPHATE GLYCOSYLTRANSFERASE"/>
    <property type="match status" value="1"/>
</dbReference>
<comment type="caution">
    <text evidence="4">The sequence shown here is derived from an EMBL/GenBank/DDBJ whole genome shotgun (WGS) entry which is preliminary data.</text>
</comment>
<dbReference type="Pfam" id="PF00534">
    <property type="entry name" value="Glycos_transf_1"/>
    <property type="match status" value="1"/>
</dbReference>
<name>A0A6C2CY29_9RHOO</name>
<sequence>GAADLFVAPSRREALSLALLEASAFSLPIVASWVGGTGEVVKEGDNGFLVPPDDPPTLATAIDALLADPALRRDCGARARRRFEDGFTLDAMLGKTLAVYRQALEAHSR</sequence>